<dbReference type="Proteomes" id="UP000029389">
    <property type="component" value="Unassembled WGS sequence"/>
</dbReference>
<name>A0A090ZA82_9BACI</name>
<organism evidence="1 3">
    <name type="scientific">Bacillus clarus</name>
    <dbReference type="NCBI Taxonomy" id="2338372"/>
    <lineage>
        <taxon>Bacteria</taxon>
        <taxon>Bacillati</taxon>
        <taxon>Bacillota</taxon>
        <taxon>Bacilli</taxon>
        <taxon>Bacillales</taxon>
        <taxon>Bacillaceae</taxon>
        <taxon>Bacillus</taxon>
        <taxon>Bacillus cereus group</taxon>
    </lineage>
</organism>
<dbReference type="AlphaFoldDB" id="A0A090ZA82"/>
<dbReference type="EMBL" id="QVOD01000088">
    <property type="protein sequence ID" value="RFT61916.1"/>
    <property type="molecule type" value="Genomic_DNA"/>
</dbReference>
<evidence type="ECO:0000313" key="2">
    <source>
        <dbReference type="EMBL" id="RFT61916.1"/>
    </source>
</evidence>
<evidence type="ECO:0000313" key="4">
    <source>
        <dbReference type="Proteomes" id="UP000264294"/>
    </source>
</evidence>
<proteinExistence type="predicted"/>
<evidence type="ECO:0000313" key="1">
    <source>
        <dbReference type="EMBL" id="KFN07085.1"/>
    </source>
</evidence>
<comment type="caution">
    <text evidence="1">The sequence shown here is derived from an EMBL/GenBank/DDBJ whole genome shotgun (WGS) entry which is preliminary data.</text>
</comment>
<protein>
    <submittedName>
        <fullName evidence="1">Uncharacterized protein</fullName>
    </submittedName>
</protein>
<gene>
    <name evidence="2" type="ORF">D0U04_29590</name>
    <name evidence="1" type="ORF">DJ93_6113</name>
</gene>
<sequence length="246" mass="26883">MKKVSLIISTFVLFLGMLFPTLSNKNVVNAASNDTSLEGKYVSTINDILKNSVKVSDTDQKLLKENVIKLVNNGSVKVHNQDLQDAKLDFDTVFIQGVKYQNGEIQYSVKVDYVGNSIEKGSFINVVFKENKEEVYGTTELIATNVDENTGLGKFWVNGDLKFNETVNKKDVKFDTSKVKPLSWGCVNDCLASQGIASWVLYTAGIACAATCTVVGPLTAGTACWACLNGLGMIGVQVMFKCMDRC</sequence>
<reference evidence="2 4" key="2">
    <citation type="submission" date="2018-08" db="EMBL/GenBank/DDBJ databases">
        <title>Bacillus clarus sp. nov. strain PS00077A.</title>
        <authorList>
            <person name="Mendez Acevedo M."/>
            <person name="Carroll L."/>
            <person name="Mukherjee M."/>
            <person name="Wiedmann M."/>
            <person name="Kovac J."/>
        </authorList>
    </citation>
    <scope>NUCLEOTIDE SEQUENCE [LARGE SCALE GENOMIC DNA]</scope>
    <source>
        <strain evidence="2 4">PS00077A</strain>
    </source>
</reference>
<accession>A0A090ZA82</accession>
<evidence type="ECO:0000313" key="3">
    <source>
        <dbReference type="Proteomes" id="UP000029389"/>
    </source>
</evidence>
<keyword evidence="4" id="KW-1185">Reference proteome</keyword>
<dbReference type="EMBL" id="JMQC01000003">
    <property type="protein sequence ID" value="KFN07085.1"/>
    <property type="molecule type" value="Genomic_DNA"/>
</dbReference>
<reference evidence="1 3" key="1">
    <citation type="submission" date="2014-04" db="EMBL/GenBank/DDBJ databases">
        <authorList>
            <person name="Bishop-Lilly K.A."/>
            <person name="Broomall S.M."/>
            <person name="Chain P.S."/>
            <person name="Chertkov O."/>
            <person name="Coyne S.R."/>
            <person name="Daligault H.E."/>
            <person name="Davenport K.W."/>
            <person name="Erkkila T."/>
            <person name="Frey K.G."/>
            <person name="Gibbons H.S."/>
            <person name="Gu W."/>
            <person name="Jaissle J."/>
            <person name="Johnson S.L."/>
            <person name="Koroleva G.I."/>
            <person name="Ladner J.T."/>
            <person name="Lo C.-C."/>
            <person name="Minogue T.D."/>
            <person name="Munk C."/>
            <person name="Palacios G.F."/>
            <person name="Redden C.L."/>
            <person name="Rosenzweig C.N."/>
            <person name="Scholz M.B."/>
            <person name="Teshima H."/>
            <person name="Xu Y."/>
        </authorList>
    </citation>
    <scope>NUCLEOTIDE SEQUENCE [LARGE SCALE GENOMIC DNA]</scope>
    <source>
        <strain evidence="1 3">BHP</strain>
    </source>
</reference>
<dbReference type="RefSeq" id="WP_042978622.1">
    <property type="nucleotide sequence ID" value="NZ_JMQC01000003.1"/>
</dbReference>
<dbReference type="Proteomes" id="UP000264294">
    <property type="component" value="Unassembled WGS sequence"/>
</dbReference>
<dbReference type="PATRIC" id="fig|1405.8.peg.18"/>